<protein>
    <submittedName>
        <fullName evidence="2">Uncharacterized protein</fullName>
    </submittedName>
</protein>
<name>A0A3D8QI46_9HELO</name>
<dbReference type="AlphaFoldDB" id="A0A3D8QI46"/>
<feature type="region of interest" description="Disordered" evidence="1">
    <location>
        <begin position="277"/>
        <end position="304"/>
    </location>
</feature>
<organism evidence="2 3">
    <name type="scientific">Coleophoma crateriformis</name>
    <dbReference type="NCBI Taxonomy" id="565419"/>
    <lineage>
        <taxon>Eukaryota</taxon>
        <taxon>Fungi</taxon>
        <taxon>Dikarya</taxon>
        <taxon>Ascomycota</taxon>
        <taxon>Pezizomycotina</taxon>
        <taxon>Leotiomycetes</taxon>
        <taxon>Helotiales</taxon>
        <taxon>Dermateaceae</taxon>
        <taxon>Coleophoma</taxon>
    </lineage>
</organism>
<feature type="compositionally biased region" description="Low complexity" evidence="1">
    <location>
        <begin position="98"/>
        <end position="109"/>
    </location>
</feature>
<accession>A0A3D8QI46</accession>
<proteinExistence type="predicted"/>
<gene>
    <name evidence="2" type="ORF">BP5796_11341</name>
</gene>
<dbReference type="Proteomes" id="UP000256328">
    <property type="component" value="Unassembled WGS sequence"/>
</dbReference>
<feature type="compositionally biased region" description="Low complexity" evidence="1">
    <location>
        <begin position="65"/>
        <end position="74"/>
    </location>
</feature>
<feature type="compositionally biased region" description="Basic and acidic residues" evidence="1">
    <location>
        <begin position="1"/>
        <end position="11"/>
    </location>
</feature>
<dbReference type="EMBL" id="PDLN01000018">
    <property type="protein sequence ID" value="RDW61449.1"/>
    <property type="molecule type" value="Genomic_DNA"/>
</dbReference>
<feature type="region of interest" description="Disordered" evidence="1">
    <location>
        <begin position="215"/>
        <end position="235"/>
    </location>
</feature>
<comment type="caution">
    <text evidence="2">The sequence shown here is derived from an EMBL/GenBank/DDBJ whole genome shotgun (WGS) entry which is preliminary data.</text>
</comment>
<reference evidence="2 3" key="1">
    <citation type="journal article" date="2018" name="IMA Fungus">
        <title>IMA Genome-F 9: Draft genome sequence of Annulohypoxylon stygium, Aspergillus mulundensis, Berkeleyomyces basicola (syn. Thielaviopsis basicola), Ceratocystis smalleyi, two Cercospora beticola strains, Coleophoma cylindrospora, Fusarium fracticaudum, Phialophora cf. hyalina, and Morchella septimelata.</title>
        <authorList>
            <person name="Wingfield B.D."/>
            <person name="Bills G.F."/>
            <person name="Dong Y."/>
            <person name="Huang W."/>
            <person name="Nel W.J."/>
            <person name="Swalarsk-Parry B.S."/>
            <person name="Vaghefi N."/>
            <person name="Wilken P.M."/>
            <person name="An Z."/>
            <person name="de Beer Z.W."/>
            <person name="De Vos L."/>
            <person name="Chen L."/>
            <person name="Duong T.A."/>
            <person name="Gao Y."/>
            <person name="Hammerbacher A."/>
            <person name="Kikkert J.R."/>
            <person name="Li Y."/>
            <person name="Li H."/>
            <person name="Li K."/>
            <person name="Li Q."/>
            <person name="Liu X."/>
            <person name="Ma X."/>
            <person name="Naidoo K."/>
            <person name="Pethybridge S.J."/>
            <person name="Sun J."/>
            <person name="Steenkamp E.T."/>
            <person name="van der Nest M.A."/>
            <person name="van Wyk S."/>
            <person name="Wingfield M.J."/>
            <person name="Xiong C."/>
            <person name="Yue Q."/>
            <person name="Zhang X."/>
        </authorList>
    </citation>
    <scope>NUCLEOTIDE SEQUENCE [LARGE SCALE GENOMIC DNA]</scope>
    <source>
        <strain evidence="2 3">BP5796</strain>
    </source>
</reference>
<dbReference type="OrthoDB" id="10364356at2759"/>
<keyword evidence="3" id="KW-1185">Reference proteome</keyword>
<evidence type="ECO:0000313" key="2">
    <source>
        <dbReference type="EMBL" id="RDW61449.1"/>
    </source>
</evidence>
<sequence length="304" mass="33067">MPASLHERQPSEQDPVSLGAWRAPSPFELNFPSGTMKSSREELPLQKPIIRASARRPAGPKERLSTLSNNSTSSDPGMVEDSMGWSDSDVSFDDEDSSPSARSTLSSPAMRYHTTPPKYNLTPTSAPLRRPDLTRPAGRPLLSRSQSATTEIPRIALSRSQSATSDLPRIPRSNPNPNLALKRPASIRSVSYQGAVPAPRVSQLSSLSNCSTVQVTPSASGISTPGYLQSPPTSATFHNEPLMLLMEKSVFEDDEDDDEEEERLGRRGLAAFASRLRIRSPSKDSHSSKRSASLGMRGVFGRKK</sequence>
<feature type="region of interest" description="Disordered" evidence="1">
    <location>
        <begin position="1"/>
        <end position="184"/>
    </location>
</feature>
<evidence type="ECO:0000256" key="1">
    <source>
        <dbReference type="SAM" id="MobiDB-lite"/>
    </source>
</evidence>
<evidence type="ECO:0000313" key="3">
    <source>
        <dbReference type="Proteomes" id="UP000256328"/>
    </source>
</evidence>